<dbReference type="OrthoDB" id="1495617at2"/>
<dbReference type="Proteomes" id="UP000185812">
    <property type="component" value="Unassembled WGS sequence"/>
</dbReference>
<dbReference type="AlphaFoldDB" id="A0A1M6Q8V6"/>
<evidence type="ECO:0000313" key="1">
    <source>
        <dbReference type="EMBL" id="SHK16709.1"/>
    </source>
</evidence>
<dbReference type="RefSeq" id="WP_072714371.1">
    <property type="nucleotide sequence ID" value="NZ_FRAU01000001.1"/>
</dbReference>
<protein>
    <submittedName>
        <fullName evidence="1">Uncharacterized protein</fullName>
    </submittedName>
</protein>
<dbReference type="STRING" id="633813.SAMN04488087_0515"/>
<dbReference type="EMBL" id="FRAU01000001">
    <property type="protein sequence ID" value="SHK16709.1"/>
    <property type="molecule type" value="Genomic_DNA"/>
</dbReference>
<proteinExistence type="predicted"/>
<sequence length="182" mass="20404">MAQSLFALLAMILAVNFAVSVNQWYVAFQRATLKREIEEMAQSVAIETMEIIRTRAFDQAVVDGLTNGTVNDLTLFSDTTDFGTPSNLHCQAFGGTATCDDIDDFHNQRVLRPFVMGQDTVWFNVGITVEYVDYNALGEAVRATSPTAFKRVTIAVQDDWRNTLDPFLSVPIRLQRVFAYGY</sequence>
<name>A0A1M6Q8V6_9BACT</name>
<organism evidence="1 2">
    <name type="scientific">Rhodothermus profundi</name>
    <dbReference type="NCBI Taxonomy" id="633813"/>
    <lineage>
        <taxon>Bacteria</taxon>
        <taxon>Pseudomonadati</taxon>
        <taxon>Rhodothermota</taxon>
        <taxon>Rhodothermia</taxon>
        <taxon>Rhodothermales</taxon>
        <taxon>Rhodothermaceae</taxon>
        <taxon>Rhodothermus</taxon>
    </lineage>
</organism>
<accession>A0A1M6Q8V6</accession>
<keyword evidence="2" id="KW-1185">Reference proteome</keyword>
<reference evidence="2" key="1">
    <citation type="submission" date="2016-11" db="EMBL/GenBank/DDBJ databases">
        <authorList>
            <person name="Varghese N."/>
            <person name="Submissions S."/>
        </authorList>
    </citation>
    <scope>NUCLEOTIDE SEQUENCE [LARGE SCALE GENOMIC DNA]</scope>
    <source>
        <strain evidence="2">DSM 22212</strain>
    </source>
</reference>
<evidence type="ECO:0000313" key="2">
    <source>
        <dbReference type="Proteomes" id="UP000185812"/>
    </source>
</evidence>
<gene>
    <name evidence="1" type="ORF">SAMN04488087_0515</name>
</gene>